<dbReference type="CDD" id="cd00761">
    <property type="entry name" value="Glyco_tranf_GTA_type"/>
    <property type="match status" value="1"/>
</dbReference>
<evidence type="ECO:0000256" key="1">
    <source>
        <dbReference type="ARBA" id="ARBA00022676"/>
    </source>
</evidence>
<dbReference type="GO" id="GO:0016757">
    <property type="term" value="F:glycosyltransferase activity"/>
    <property type="evidence" value="ECO:0007669"/>
    <property type="project" value="UniProtKB-KW"/>
</dbReference>
<keyword evidence="3" id="KW-1133">Transmembrane helix</keyword>
<dbReference type="Gene3D" id="3.90.550.10">
    <property type="entry name" value="Spore Coat Polysaccharide Biosynthesis Protein SpsA, Chain A"/>
    <property type="match status" value="1"/>
</dbReference>
<organism evidence="5 6">
    <name type="scientific">Anaerosacchariphilus hominis</name>
    <dbReference type="NCBI Taxonomy" id="2763017"/>
    <lineage>
        <taxon>Bacteria</taxon>
        <taxon>Bacillati</taxon>
        <taxon>Bacillota</taxon>
        <taxon>Clostridia</taxon>
        <taxon>Lachnospirales</taxon>
        <taxon>Lachnospiraceae</taxon>
        <taxon>Anaerosacchariphilus</taxon>
    </lineage>
</organism>
<proteinExistence type="predicted"/>
<dbReference type="Pfam" id="PF00535">
    <property type="entry name" value="Glycos_transf_2"/>
    <property type="match status" value="1"/>
</dbReference>
<evidence type="ECO:0000313" key="6">
    <source>
        <dbReference type="Proteomes" id="UP000649345"/>
    </source>
</evidence>
<gene>
    <name evidence="5" type="ORF">H8S44_03220</name>
</gene>
<evidence type="ECO:0000313" key="5">
    <source>
        <dbReference type="EMBL" id="MBC5658782.1"/>
    </source>
</evidence>
<evidence type="ECO:0000259" key="4">
    <source>
        <dbReference type="Pfam" id="PF00535"/>
    </source>
</evidence>
<dbReference type="PANTHER" id="PTHR22916">
    <property type="entry name" value="GLYCOSYLTRANSFERASE"/>
    <property type="match status" value="1"/>
</dbReference>
<name>A0A923LAL7_9FIRM</name>
<accession>A0A923LAL7</accession>
<comment type="caution">
    <text evidence="5">The sequence shown here is derived from an EMBL/GenBank/DDBJ whole genome shotgun (WGS) entry which is preliminary data.</text>
</comment>
<protein>
    <submittedName>
        <fullName evidence="5">Glycosyltransferase</fullName>
    </submittedName>
</protein>
<dbReference type="InterPro" id="IPR029044">
    <property type="entry name" value="Nucleotide-diphossugar_trans"/>
</dbReference>
<feature type="domain" description="Glycosyltransferase 2-like" evidence="4">
    <location>
        <begin position="10"/>
        <end position="164"/>
    </location>
</feature>
<evidence type="ECO:0000256" key="3">
    <source>
        <dbReference type="SAM" id="Phobius"/>
    </source>
</evidence>
<evidence type="ECO:0000256" key="2">
    <source>
        <dbReference type="ARBA" id="ARBA00022679"/>
    </source>
</evidence>
<dbReference type="PANTHER" id="PTHR22916:SF51">
    <property type="entry name" value="GLYCOSYLTRANSFERASE EPSH-RELATED"/>
    <property type="match status" value="1"/>
</dbReference>
<reference evidence="5" key="1">
    <citation type="submission" date="2020-08" db="EMBL/GenBank/DDBJ databases">
        <title>Genome public.</title>
        <authorList>
            <person name="Liu C."/>
            <person name="Sun Q."/>
        </authorList>
    </citation>
    <scope>NUCLEOTIDE SEQUENCE</scope>
    <source>
        <strain evidence="5">NSJ-68</strain>
    </source>
</reference>
<dbReference type="SUPFAM" id="SSF53448">
    <property type="entry name" value="Nucleotide-diphospho-sugar transferases"/>
    <property type="match status" value="1"/>
</dbReference>
<dbReference type="AlphaFoldDB" id="A0A923LAL7"/>
<feature type="transmembrane region" description="Helical" evidence="3">
    <location>
        <begin position="333"/>
        <end position="351"/>
    </location>
</feature>
<dbReference type="EMBL" id="JACOOR010000002">
    <property type="protein sequence ID" value="MBC5658782.1"/>
    <property type="molecule type" value="Genomic_DNA"/>
</dbReference>
<dbReference type="InterPro" id="IPR001173">
    <property type="entry name" value="Glyco_trans_2-like"/>
</dbReference>
<keyword evidence="3" id="KW-0472">Membrane</keyword>
<keyword evidence="6" id="KW-1185">Reference proteome</keyword>
<dbReference type="Proteomes" id="UP000649345">
    <property type="component" value="Unassembled WGS sequence"/>
</dbReference>
<keyword evidence="1" id="KW-0328">Glycosyltransferase</keyword>
<keyword evidence="2" id="KW-0808">Transferase</keyword>
<sequence>MKMESSKRLSVIVPVYNVERYLERCVDSILNQTVEDLEIILVDDGSTDGSGAMCDAYAEKYGNVRVHHKPNGGLTTAWKAGLTLASGKYVGFVDSDDWIDPDMYERMLTLAEREDADVTVCGLVFDFEDPKIPKRNEISNFKKEVYDRKDLEELFPTLINDGHFFGRTLQPARVTKLFRAKLLLQNVQFCDDKVAVGEDLQITFPVLLDTQKLCVVQDFYPYHYWINNKSITGQYDGGYMEKVKLLSGRIQAISEAKEVYDFTAQIRNDFLSMTVLAVKNEIYRNYKSGRRNVVDNVRRICEDAQVREALAKHTMDKLSASIKLYLWLMRKGYYNLCYWLVLVFFKVHYYLGREYKRQ</sequence>
<keyword evidence="3" id="KW-0812">Transmembrane</keyword>